<organism evidence="2 3">
    <name type="scientific">Penicillium argentinense</name>
    <dbReference type="NCBI Taxonomy" id="1131581"/>
    <lineage>
        <taxon>Eukaryota</taxon>
        <taxon>Fungi</taxon>
        <taxon>Dikarya</taxon>
        <taxon>Ascomycota</taxon>
        <taxon>Pezizomycotina</taxon>
        <taxon>Eurotiomycetes</taxon>
        <taxon>Eurotiomycetidae</taxon>
        <taxon>Eurotiales</taxon>
        <taxon>Aspergillaceae</taxon>
        <taxon>Penicillium</taxon>
    </lineage>
</organism>
<dbReference type="PANTHER" id="PTHR22604">
    <property type="entry name" value="OXIDOREDUCTASES"/>
    <property type="match status" value="1"/>
</dbReference>
<keyword evidence="1" id="KW-0560">Oxidoreductase</keyword>
<dbReference type="GO" id="GO:0016491">
    <property type="term" value="F:oxidoreductase activity"/>
    <property type="evidence" value="ECO:0007669"/>
    <property type="project" value="UniProtKB-KW"/>
</dbReference>
<name>A0A9W9FDY9_9EURO</name>
<keyword evidence="3" id="KW-1185">Reference proteome</keyword>
<dbReference type="Proteomes" id="UP001149074">
    <property type="component" value="Unassembled WGS sequence"/>
</dbReference>
<dbReference type="GeneID" id="81356940"/>
<evidence type="ECO:0000313" key="3">
    <source>
        <dbReference type="Proteomes" id="UP001149074"/>
    </source>
</evidence>
<reference evidence="2" key="1">
    <citation type="submission" date="2022-11" db="EMBL/GenBank/DDBJ databases">
        <authorList>
            <person name="Petersen C."/>
        </authorList>
    </citation>
    <scope>NUCLEOTIDE SEQUENCE</scope>
    <source>
        <strain evidence="2">IBT 30761</strain>
    </source>
</reference>
<dbReference type="Gene3D" id="3.30.360.10">
    <property type="entry name" value="Dihydrodipicolinate Reductase, domain 2"/>
    <property type="match status" value="1"/>
</dbReference>
<evidence type="ECO:0000313" key="2">
    <source>
        <dbReference type="EMBL" id="KAJ5098466.1"/>
    </source>
</evidence>
<dbReference type="EMBL" id="JAPQKI010000005">
    <property type="protein sequence ID" value="KAJ5098466.1"/>
    <property type="molecule type" value="Genomic_DNA"/>
</dbReference>
<accession>A0A9W9FDY9</accession>
<reference evidence="2" key="2">
    <citation type="journal article" date="2023" name="IMA Fungus">
        <title>Comparative genomic study of the Penicillium genus elucidates a diverse pangenome and 15 lateral gene transfer events.</title>
        <authorList>
            <person name="Petersen C."/>
            <person name="Sorensen T."/>
            <person name="Nielsen M.R."/>
            <person name="Sondergaard T.E."/>
            <person name="Sorensen J.L."/>
            <person name="Fitzpatrick D.A."/>
            <person name="Frisvad J.C."/>
            <person name="Nielsen K.L."/>
        </authorList>
    </citation>
    <scope>NUCLEOTIDE SEQUENCE</scope>
    <source>
        <strain evidence="2">IBT 30761</strain>
    </source>
</reference>
<proteinExistence type="predicted"/>
<protein>
    <submittedName>
        <fullName evidence="2">Dimeric dihydrodiol dehydrogenase</fullName>
    </submittedName>
</protein>
<dbReference type="InterPro" id="IPR050984">
    <property type="entry name" value="Gfo/Idh/MocA_domain"/>
</dbReference>
<dbReference type="PANTHER" id="PTHR22604:SF115">
    <property type="entry name" value="DIHYDRODIOL DEHYDROGENASE, PUTATIVE (AFU_ORTHOLOGUE AFUA_1G07520)-RELATED"/>
    <property type="match status" value="1"/>
</dbReference>
<dbReference type="RefSeq" id="XP_056474120.1">
    <property type="nucleotide sequence ID" value="XM_056617961.1"/>
</dbReference>
<sequence length="198" mass="22284">MGIYSLTRIFWSLYTTQSTETRKPPRVVSSIQKYRPTGVDEAANIILTFPRDGHSGGNLVGIATTSFRIPSDIDNKRASGPAVRSQSTKGELQVWSPIYRQTRISSFFLMGLSKDKHWSQPGPGPGSNRHNGYLDNTYPESEGYGMFWEADEETLAPTEGRKAGRYEVLDESTIVMDVMDEVRNQHDLHYPSNIKVTH</sequence>
<gene>
    <name evidence="2" type="ORF">N7532_005467</name>
</gene>
<dbReference type="AlphaFoldDB" id="A0A9W9FDY9"/>
<evidence type="ECO:0000256" key="1">
    <source>
        <dbReference type="ARBA" id="ARBA00023002"/>
    </source>
</evidence>
<comment type="caution">
    <text evidence="2">The sequence shown here is derived from an EMBL/GenBank/DDBJ whole genome shotgun (WGS) entry which is preliminary data.</text>
</comment>
<dbReference type="OrthoDB" id="2129491at2759"/>